<evidence type="ECO:0000256" key="4">
    <source>
        <dbReference type="ARBA" id="ARBA00022452"/>
    </source>
</evidence>
<evidence type="ECO:0000256" key="3">
    <source>
        <dbReference type="ARBA" id="ARBA00022448"/>
    </source>
</evidence>
<dbReference type="SUPFAM" id="SSF141729">
    <property type="entry name" value="FimD N-terminal domain-like"/>
    <property type="match status" value="1"/>
</dbReference>
<gene>
    <name evidence="13" type="ORF">M992_0882</name>
</gene>
<dbReference type="PANTHER" id="PTHR30451:SF10">
    <property type="entry name" value="OUTER MEMBRANE USHER PROTEIN YFCU-RELATED"/>
    <property type="match status" value="1"/>
</dbReference>
<dbReference type="InterPro" id="IPR043142">
    <property type="entry name" value="PapC-like_C_sf"/>
</dbReference>
<feature type="domain" description="PapC N-terminal" evidence="12">
    <location>
        <begin position="27"/>
        <end position="172"/>
    </location>
</feature>
<evidence type="ECO:0000259" key="12">
    <source>
        <dbReference type="Pfam" id="PF13954"/>
    </source>
</evidence>
<evidence type="ECO:0000256" key="1">
    <source>
        <dbReference type="ARBA" id="ARBA00004571"/>
    </source>
</evidence>
<keyword evidence="8 9" id="KW-0998">Cell outer membrane</keyword>
<keyword evidence="9" id="KW-1029">Fimbrium biogenesis</keyword>
<reference evidence="13 14" key="1">
    <citation type="submission" date="2015-07" db="EMBL/GenBank/DDBJ databases">
        <title>ATOL: Assembling a taxonomically balanced genome-scale reconstruction of the evolutionary history of the Enterobacteriaceae.</title>
        <authorList>
            <person name="Plunkett G.III."/>
            <person name="Neeno-Eckwall E.C."/>
            <person name="Glasner J.D."/>
            <person name="Perna N.T."/>
        </authorList>
    </citation>
    <scope>NUCLEOTIDE SEQUENCE [LARGE SCALE GENOMIC DNA]</scope>
    <source>
        <strain evidence="13 14">ATCC 35017</strain>
    </source>
</reference>
<dbReference type="Gene3D" id="2.60.40.2610">
    <property type="entry name" value="Outer membrane usher protein FimD, plug domain"/>
    <property type="match status" value="1"/>
</dbReference>
<feature type="domain" description="PapC-like C-terminal" evidence="11">
    <location>
        <begin position="754"/>
        <end position="809"/>
    </location>
</feature>
<protein>
    <submittedName>
        <fullName evidence="13">MrfC family outer membrane usher protein</fullName>
    </submittedName>
</protein>
<keyword evidence="5 9" id="KW-0812">Transmembrane</keyword>
<dbReference type="InterPro" id="IPR037224">
    <property type="entry name" value="PapC_N_sf"/>
</dbReference>
<proteinExistence type="inferred from homology"/>
<dbReference type="InterPro" id="IPR042186">
    <property type="entry name" value="FimD_plug_dom"/>
</dbReference>
<comment type="caution">
    <text evidence="13">The sequence shown here is derived from an EMBL/GenBank/DDBJ whole genome shotgun (WGS) entry which is preliminary data.</text>
</comment>
<dbReference type="PROSITE" id="PS01151">
    <property type="entry name" value="FIMBRIAL_USHER"/>
    <property type="match status" value="1"/>
</dbReference>
<evidence type="ECO:0000259" key="11">
    <source>
        <dbReference type="Pfam" id="PF13953"/>
    </source>
</evidence>
<evidence type="ECO:0000256" key="7">
    <source>
        <dbReference type="ARBA" id="ARBA00023136"/>
    </source>
</evidence>
<dbReference type="Proteomes" id="UP000053226">
    <property type="component" value="Unassembled WGS sequence"/>
</dbReference>
<name>A0A0N0IB44_9GAMM</name>
<dbReference type="Pfam" id="PF13953">
    <property type="entry name" value="PapC_C"/>
    <property type="match status" value="1"/>
</dbReference>
<evidence type="ECO:0000256" key="10">
    <source>
        <dbReference type="SAM" id="SignalP"/>
    </source>
</evidence>
<keyword evidence="14" id="KW-1185">Reference proteome</keyword>
<dbReference type="InterPro" id="IPR025949">
    <property type="entry name" value="PapC-like_C"/>
</dbReference>
<dbReference type="InterPro" id="IPR000015">
    <property type="entry name" value="Fimb_usher"/>
</dbReference>
<evidence type="ECO:0000256" key="8">
    <source>
        <dbReference type="ARBA" id="ARBA00023237"/>
    </source>
</evidence>
<dbReference type="PANTHER" id="PTHR30451">
    <property type="entry name" value="OUTER MEMBRANE USHER PROTEIN"/>
    <property type="match status" value="1"/>
</dbReference>
<dbReference type="EMBL" id="LGAA01000009">
    <property type="protein sequence ID" value="KPD03592.1"/>
    <property type="molecule type" value="Genomic_DNA"/>
</dbReference>
<dbReference type="Gene3D" id="2.60.40.2070">
    <property type="match status" value="1"/>
</dbReference>
<feature type="chain" id="PRO_5005851257" evidence="10">
    <location>
        <begin position="22"/>
        <end position="828"/>
    </location>
</feature>
<dbReference type="AlphaFoldDB" id="A0A0N0IB44"/>
<comment type="similarity">
    <text evidence="2 9">Belongs to the fimbrial export usher family.</text>
</comment>
<keyword evidence="4" id="KW-1134">Transmembrane beta strand</keyword>
<keyword evidence="6 10" id="KW-0732">Signal</keyword>
<dbReference type="Gene3D" id="2.60.40.3110">
    <property type="match status" value="1"/>
</dbReference>
<organism evidence="13 14">
    <name type="scientific">Moellerella wisconsensis ATCC 35017</name>
    <dbReference type="NCBI Taxonomy" id="1354267"/>
    <lineage>
        <taxon>Bacteria</taxon>
        <taxon>Pseudomonadati</taxon>
        <taxon>Pseudomonadota</taxon>
        <taxon>Gammaproteobacteria</taxon>
        <taxon>Enterobacterales</taxon>
        <taxon>Morganellaceae</taxon>
        <taxon>Moellerella</taxon>
    </lineage>
</organism>
<keyword evidence="3 9" id="KW-0813">Transport</keyword>
<dbReference type="InterPro" id="IPR025885">
    <property type="entry name" value="PapC_N"/>
</dbReference>
<evidence type="ECO:0000313" key="13">
    <source>
        <dbReference type="EMBL" id="KPD03592.1"/>
    </source>
</evidence>
<evidence type="ECO:0000256" key="5">
    <source>
        <dbReference type="ARBA" id="ARBA00022692"/>
    </source>
</evidence>
<dbReference type="GO" id="GO:0015473">
    <property type="term" value="F:fimbrial usher porin activity"/>
    <property type="evidence" value="ECO:0007669"/>
    <property type="project" value="InterPro"/>
</dbReference>
<evidence type="ECO:0000256" key="9">
    <source>
        <dbReference type="RuleBase" id="RU003884"/>
    </source>
</evidence>
<dbReference type="InterPro" id="IPR018030">
    <property type="entry name" value="Fimbrial_membr_usher_CS"/>
</dbReference>
<dbReference type="Pfam" id="PF00577">
    <property type="entry name" value="Usher"/>
    <property type="match status" value="1"/>
</dbReference>
<dbReference type="Pfam" id="PF13954">
    <property type="entry name" value="PapC_N"/>
    <property type="match status" value="1"/>
</dbReference>
<dbReference type="RefSeq" id="WP_248842487.1">
    <property type="nucleotide sequence ID" value="NZ_CAWMUS010000009.1"/>
</dbReference>
<accession>A0A0N0IB44</accession>
<comment type="subcellular location">
    <subcellularLocation>
        <location evidence="1 9">Cell outer membrane</location>
        <topology evidence="1 9">Multi-pass membrane protein</topology>
    </subcellularLocation>
</comment>
<feature type="signal peptide" evidence="10">
    <location>
        <begin position="1"/>
        <end position="21"/>
    </location>
</feature>
<evidence type="ECO:0000313" key="14">
    <source>
        <dbReference type="Proteomes" id="UP000053226"/>
    </source>
</evidence>
<evidence type="ECO:0000256" key="2">
    <source>
        <dbReference type="ARBA" id="ARBA00008064"/>
    </source>
</evidence>
<dbReference type="Gene3D" id="3.10.20.410">
    <property type="match status" value="1"/>
</dbReference>
<sequence>MKLNKITKIMLMLLIPTFVLAEESVDFNTDFLDDINSQNTDFSKFSRANYVLPGSYTLTLLVNKQQVSGEQLINFFIPTYDKDASIPCITKPMFSLLGLKPEWDTKVAWLENDTCLDPRSIPEMTLFTDLGKNTLNIGIAQAYIEYDDPNWDPPSRWDDGIPGFFVDYNTNGKITKFQGDNTSTGSQSGLTTIGTMGFNAGAWRLRADWQSQIGNANSGDKSWAWNQFYLYRAIRSLSAKLTFGEQFLSSTLFDSFRYIGASLETDESMFPPRLMGYAPEVAGVAKTNATVVVRQNGSIIFQTEVSPGPFRIQDINSFGGGTMHVSIKEQDGSIQKFTVETSSLGTLTRPGQFIYKLVVGKSSQGDHKTQGPAFSLGSFSWGATNNTTIYGGLIASGEYQNIAFGIGRDLAPLGVLSANISHSRAQMGSLFNDQVLSGNSYNINYSKRFDSINSQITFAGYRFSEKNYMNMNQFIDKRYNSYSTDNGKELYTIIFGTAFPDSKTNVYLNYSHQTYWNKPTSDQYNITLSQLFDLGPLKNLSANISAYKMKSKDSNNDGVFLSLNVPLENNKSSVSYSTSITGGSMDNTVNYYQRLDDRNSYSLSGGTYGGDKINTSGIYNYDGDSTALSLNGSYMQDNQTSLSMQVKGGMTVTGEGGAFHRMMTAGSSRILVDTDDVADVPFAIGVNPVRTNHFGKAVLSANAGNYSRSNIRIDLDNLPDNIEAINSMQYATLTEGAIGYRKFQVLEGQKVMAVITDKNNQHPPFGSTVVNKNNIEVGIIADNGFVYISGVKPQEQLNVLWGDNKCDISLPEIIDSNLSNTILLPCSN</sequence>
<keyword evidence="7 9" id="KW-0472">Membrane</keyword>
<evidence type="ECO:0000256" key="6">
    <source>
        <dbReference type="ARBA" id="ARBA00022729"/>
    </source>
</evidence>
<dbReference type="GO" id="GO:0009297">
    <property type="term" value="P:pilus assembly"/>
    <property type="evidence" value="ECO:0007669"/>
    <property type="project" value="InterPro"/>
</dbReference>
<dbReference type="GO" id="GO:0009279">
    <property type="term" value="C:cell outer membrane"/>
    <property type="evidence" value="ECO:0007669"/>
    <property type="project" value="UniProtKB-SubCell"/>
</dbReference>